<accession>A0A315E9C5</accession>
<evidence type="ECO:0000256" key="5">
    <source>
        <dbReference type="ARBA" id="ARBA00022741"/>
    </source>
</evidence>
<keyword evidence="4" id="KW-1003">Cell membrane</keyword>
<dbReference type="GO" id="GO:0016887">
    <property type="term" value="F:ATP hydrolysis activity"/>
    <property type="evidence" value="ECO:0007669"/>
    <property type="project" value="InterPro"/>
</dbReference>
<dbReference type="PANTHER" id="PTHR43297">
    <property type="entry name" value="OLIGOPEPTIDE TRANSPORT ATP-BINDING PROTEIN APPD"/>
    <property type="match status" value="1"/>
</dbReference>
<keyword evidence="5" id="KW-0547">Nucleotide-binding</keyword>
<dbReference type="Proteomes" id="UP000250790">
    <property type="component" value="Unassembled WGS sequence"/>
</dbReference>
<dbReference type="CDD" id="cd03257">
    <property type="entry name" value="ABC_NikE_OppD_transporters"/>
    <property type="match status" value="2"/>
</dbReference>
<dbReference type="GO" id="GO:0005524">
    <property type="term" value="F:ATP binding"/>
    <property type="evidence" value="ECO:0007669"/>
    <property type="project" value="UniProtKB-KW"/>
</dbReference>
<feature type="domain" description="ABC transporter" evidence="8">
    <location>
        <begin position="271"/>
        <end position="526"/>
    </location>
</feature>
<keyword evidence="7" id="KW-0472">Membrane</keyword>
<organism evidence="9 10">
    <name type="scientific">Limnohabitans parvus II-B4</name>
    <dbReference type="NCBI Taxonomy" id="1293052"/>
    <lineage>
        <taxon>Bacteria</taxon>
        <taxon>Pseudomonadati</taxon>
        <taxon>Pseudomonadota</taxon>
        <taxon>Betaproteobacteria</taxon>
        <taxon>Burkholderiales</taxon>
        <taxon>Comamonadaceae</taxon>
        <taxon>Limnohabitans</taxon>
    </lineage>
</organism>
<keyword evidence="3" id="KW-0813">Transport</keyword>
<evidence type="ECO:0000256" key="4">
    <source>
        <dbReference type="ARBA" id="ARBA00022475"/>
    </source>
</evidence>
<comment type="caution">
    <text evidence="9">The sequence shown here is derived from an EMBL/GenBank/DDBJ whole genome shotgun (WGS) entry which is preliminary data.</text>
</comment>
<evidence type="ECO:0000259" key="8">
    <source>
        <dbReference type="PROSITE" id="PS50893"/>
    </source>
</evidence>
<dbReference type="InterPro" id="IPR027417">
    <property type="entry name" value="P-loop_NTPase"/>
</dbReference>
<dbReference type="FunFam" id="3.40.50.300:FF:000016">
    <property type="entry name" value="Oligopeptide ABC transporter ATP-binding component"/>
    <property type="match status" value="1"/>
</dbReference>
<dbReference type="Pfam" id="PF00005">
    <property type="entry name" value="ABC_tran"/>
    <property type="match status" value="2"/>
</dbReference>
<dbReference type="PROSITE" id="PS50893">
    <property type="entry name" value="ABC_TRANSPORTER_2"/>
    <property type="match status" value="2"/>
</dbReference>
<dbReference type="GO" id="GO:0015833">
    <property type="term" value="P:peptide transport"/>
    <property type="evidence" value="ECO:0007669"/>
    <property type="project" value="InterPro"/>
</dbReference>
<evidence type="ECO:0000256" key="3">
    <source>
        <dbReference type="ARBA" id="ARBA00022448"/>
    </source>
</evidence>
<dbReference type="Pfam" id="PF08352">
    <property type="entry name" value="oligo_HPY"/>
    <property type="match status" value="2"/>
</dbReference>
<evidence type="ECO:0000256" key="6">
    <source>
        <dbReference type="ARBA" id="ARBA00022840"/>
    </source>
</evidence>
<dbReference type="RefSeq" id="WP_108313247.1">
    <property type="nucleotide sequence ID" value="NZ_NESN01000004.1"/>
</dbReference>
<dbReference type="OrthoDB" id="9802772at2"/>
<dbReference type="EMBL" id="NESN01000004">
    <property type="protein sequence ID" value="PUE52882.1"/>
    <property type="molecule type" value="Genomic_DNA"/>
</dbReference>
<keyword evidence="6 9" id="KW-0067">ATP-binding</keyword>
<comment type="subcellular location">
    <subcellularLocation>
        <location evidence="1">Cell inner membrane</location>
        <topology evidence="1">Peripheral membrane protein</topology>
    </subcellularLocation>
</comment>
<gene>
    <name evidence="9" type="ORF">B9Z37_12045</name>
</gene>
<comment type="similarity">
    <text evidence="2">Belongs to the ABC transporter superfamily.</text>
</comment>
<dbReference type="PANTHER" id="PTHR43297:SF2">
    <property type="entry name" value="DIPEPTIDE TRANSPORT ATP-BINDING PROTEIN DPPD"/>
    <property type="match status" value="1"/>
</dbReference>
<dbReference type="GO" id="GO:0055085">
    <property type="term" value="P:transmembrane transport"/>
    <property type="evidence" value="ECO:0007669"/>
    <property type="project" value="UniProtKB-ARBA"/>
</dbReference>
<dbReference type="Gene3D" id="3.40.50.300">
    <property type="entry name" value="P-loop containing nucleotide triphosphate hydrolases"/>
    <property type="match status" value="2"/>
</dbReference>
<feature type="domain" description="ABC transporter" evidence="8">
    <location>
        <begin position="6"/>
        <end position="250"/>
    </location>
</feature>
<evidence type="ECO:0000256" key="2">
    <source>
        <dbReference type="ARBA" id="ARBA00005417"/>
    </source>
</evidence>
<reference evidence="9 10" key="1">
    <citation type="submission" date="2017-04" db="EMBL/GenBank/DDBJ databases">
        <title>Unexpected and diverse lifestyles within the genus Limnohabitans.</title>
        <authorList>
            <person name="Kasalicky V."/>
            <person name="Mehrshad M."/>
            <person name="Andrei S.-A."/>
            <person name="Salcher M."/>
            <person name="Kratochvilova H."/>
            <person name="Simek K."/>
            <person name="Ghai R."/>
        </authorList>
    </citation>
    <scope>NUCLEOTIDE SEQUENCE [LARGE SCALE GENOMIC DNA]</scope>
    <source>
        <strain evidence="9 10">II-B4</strain>
    </source>
</reference>
<sequence length="532" mass="58617">MSTPLLQLRDLRVSFGDTEVVHGINLSIHPGQRCALVGESGSGKSVTALSVLRLLESAQLRGQVLWQGRDLLQQSPAEMTRIRGDDIAMIFQEPMTALNPLMTVGQQISEVLQLKKMWRRQEADQRAEALLAETGIDDPHRRFGAYPHQLSGGQRQRAMMAMALASEPKLLLADEPTTALDASLRLQMLNLLADLQAKTGMAVLLITHDLALVRHFADHVAVMEKGYLVEQGPLAELFARPQHPYTQKLLDSRPSREGLVPVRADRAESLLQAQGLRVRYPMNLPGLRGWFQKDHFTAVQAADFQIEAGTTLGVMGESGSGKSSLAQAVLGLIPFEGGLSFGDQTWQNSPARDKALRQRVQVVFQDPYGSLSPRMTVGEIVSEGLRLHQPQALESQIEACVLATLAEVGLSTADFPDLLNRYPHSFSGGQRQRMALARALVVEPDLLVLDEPTSALDVTVQKQILKLLQDLQKTRSIAYLLITHDIDVLRAMAHQVMVLQAGQIMEAGTADQVLYQPRHAYTRTLLEAFPNA</sequence>
<dbReference type="GO" id="GO:0005886">
    <property type="term" value="C:plasma membrane"/>
    <property type="evidence" value="ECO:0007669"/>
    <property type="project" value="UniProtKB-SubCell"/>
</dbReference>
<proteinExistence type="inferred from homology"/>
<dbReference type="InterPro" id="IPR003439">
    <property type="entry name" value="ABC_transporter-like_ATP-bd"/>
</dbReference>
<evidence type="ECO:0000256" key="1">
    <source>
        <dbReference type="ARBA" id="ARBA00004417"/>
    </source>
</evidence>
<evidence type="ECO:0000256" key="7">
    <source>
        <dbReference type="ARBA" id="ARBA00023136"/>
    </source>
</evidence>
<protein>
    <submittedName>
        <fullName evidence="9">Microcin ABC transporter ATP-binding protein</fullName>
    </submittedName>
</protein>
<dbReference type="InterPro" id="IPR013563">
    <property type="entry name" value="Oligopep_ABC_C"/>
</dbReference>
<dbReference type="SMART" id="SM00382">
    <property type="entry name" value="AAA"/>
    <property type="match status" value="2"/>
</dbReference>
<dbReference type="PROSITE" id="PS00211">
    <property type="entry name" value="ABC_TRANSPORTER_1"/>
    <property type="match status" value="2"/>
</dbReference>
<dbReference type="InterPro" id="IPR017871">
    <property type="entry name" value="ABC_transporter-like_CS"/>
</dbReference>
<dbReference type="SUPFAM" id="SSF52540">
    <property type="entry name" value="P-loop containing nucleoside triphosphate hydrolases"/>
    <property type="match status" value="2"/>
</dbReference>
<evidence type="ECO:0000313" key="10">
    <source>
        <dbReference type="Proteomes" id="UP000250790"/>
    </source>
</evidence>
<dbReference type="NCBIfam" id="NF008453">
    <property type="entry name" value="PRK11308.1"/>
    <property type="match status" value="2"/>
</dbReference>
<keyword evidence="10" id="KW-1185">Reference proteome</keyword>
<evidence type="ECO:0000313" key="9">
    <source>
        <dbReference type="EMBL" id="PUE52882.1"/>
    </source>
</evidence>
<dbReference type="InterPro" id="IPR003593">
    <property type="entry name" value="AAA+_ATPase"/>
</dbReference>
<dbReference type="InterPro" id="IPR050388">
    <property type="entry name" value="ABC_Ni/Peptide_Import"/>
</dbReference>
<name>A0A315E9C5_9BURK</name>
<dbReference type="AlphaFoldDB" id="A0A315E9C5"/>